<gene>
    <name evidence="1" type="ORF">EAH76_10645</name>
</gene>
<dbReference type="AlphaFoldDB" id="A0A502G187"/>
<keyword evidence="2" id="KW-1185">Reference proteome</keyword>
<protein>
    <submittedName>
        <fullName evidence="1">Uncharacterized protein</fullName>
    </submittedName>
</protein>
<dbReference type="Proteomes" id="UP000319931">
    <property type="component" value="Unassembled WGS sequence"/>
</dbReference>
<proteinExistence type="predicted"/>
<evidence type="ECO:0000313" key="2">
    <source>
        <dbReference type="Proteomes" id="UP000319931"/>
    </source>
</evidence>
<evidence type="ECO:0000313" key="1">
    <source>
        <dbReference type="EMBL" id="TPG55026.1"/>
    </source>
</evidence>
<organism evidence="1 2">
    <name type="scientific">Sphingomonas glacialis</name>
    <dbReference type="NCBI Taxonomy" id="658225"/>
    <lineage>
        <taxon>Bacteria</taxon>
        <taxon>Pseudomonadati</taxon>
        <taxon>Pseudomonadota</taxon>
        <taxon>Alphaproteobacteria</taxon>
        <taxon>Sphingomonadales</taxon>
        <taxon>Sphingomonadaceae</taxon>
        <taxon>Sphingomonas</taxon>
    </lineage>
</organism>
<dbReference type="EMBL" id="RCZC01000002">
    <property type="protein sequence ID" value="TPG55026.1"/>
    <property type="molecule type" value="Genomic_DNA"/>
</dbReference>
<sequence>MIGLRAAALQPPLPNAVPVVVAQVVSHATMTLQKQVSNKLYMHRRIAIGLFRQLLQYGNIAKARDFRQVMRTFTARLRGAWRLVRRWIGNDPILQGSPA</sequence>
<reference evidence="1 2" key="1">
    <citation type="journal article" date="2019" name="Environ. Microbiol.">
        <title>Species interactions and distinct microbial communities in high Arctic permafrost affected cryosols are associated with the CH4 and CO2 gas fluxes.</title>
        <authorList>
            <person name="Altshuler I."/>
            <person name="Hamel J."/>
            <person name="Turney S."/>
            <person name="Magnuson E."/>
            <person name="Levesque R."/>
            <person name="Greer C."/>
            <person name="Whyte L.G."/>
        </authorList>
    </citation>
    <scope>NUCLEOTIDE SEQUENCE [LARGE SCALE GENOMIC DNA]</scope>
    <source>
        <strain evidence="1 2">E6.1</strain>
    </source>
</reference>
<comment type="caution">
    <text evidence="1">The sequence shown here is derived from an EMBL/GenBank/DDBJ whole genome shotgun (WGS) entry which is preliminary data.</text>
</comment>
<accession>A0A502G187</accession>
<name>A0A502G187_9SPHN</name>